<evidence type="ECO:0000256" key="1">
    <source>
        <dbReference type="SAM" id="MobiDB-lite"/>
    </source>
</evidence>
<accession>A0A8H4TJW6</accession>
<feature type="region of interest" description="Disordered" evidence="1">
    <location>
        <begin position="132"/>
        <end position="176"/>
    </location>
</feature>
<sequence length="176" mass="18815">MPTATEYFGFSAHNLGPLTTTFTAPSSCATNTNRIVYANASSASGAYGGPTCNFKPIGDCIPSGKSWDSLSEQTTKFIQGRHAYFSPGVVCPQDGKLTYFTDAWLTYSAIAKDLVVATHMPALSLIYKESDLDKKVESDDDKSGEDGGNSAESEKTDENAASTTAPRQGVVDERFK</sequence>
<proteinExistence type="predicted"/>
<evidence type="ECO:0000313" key="2">
    <source>
        <dbReference type="EMBL" id="KAF4959380.1"/>
    </source>
</evidence>
<dbReference type="AlphaFoldDB" id="A0A8H4TJW6"/>
<protein>
    <submittedName>
        <fullName evidence="2">Uncharacterized protein</fullName>
    </submittedName>
</protein>
<evidence type="ECO:0000313" key="3">
    <source>
        <dbReference type="Proteomes" id="UP000622797"/>
    </source>
</evidence>
<keyword evidence="3" id="KW-1185">Reference proteome</keyword>
<dbReference type="EMBL" id="JABEXW010000665">
    <property type="protein sequence ID" value="KAF4959380.1"/>
    <property type="molecule type" value="Genomic_DNA"/>
</dbReference>
<reference evidence="2" key="2">
    <citation type="submission" date="2020-05" db="EMBL/GenBank/DDBJ databases">
        <authorList>
            <person name="Kim H.-S."/>
            <person name="Proctor R.H."/>
            <person name="Brown D.W."/>
        </authorList>
    </citation>
    <scope>NUCLEOTIDE SEQUENCE</scope>
    <source>
        <strain evidence="2">NRRL 20472</strain>
    </source>
</reference>
<gene>
    <name evidence="2" type="ORF">FSARC_10756</name>
</gene>
<reference evidence="2" key="1">
    <citation type="journal article" date="2020" name="BMC Genomics">
        <title>Correction to: Identification and distribution of gene clusters required for synthesis of sphingolipid metabolism inhibitors in diverse species of the filamentous fungus Fusarium.</title>
        <authorList>
            <person name="Kim H.S."/>
            <person name="Lohmar J.M."/>
            <person name="Busman M."/>
            <person name="Brown D.W."/>
            <person name="Naumann T.A."/>
            <person name="Divon H.H."/>
            <person name="Lysoe E."/>
            <person name="Uhlig S."/>
            <person name="Proctor R.H."/>
        </authorList>
    </citation>
    <scope>NUCLEOTIDE SEQUENCE</scope>
    <source>
        <strain evidence="2">NRRL 20472</strain>
    </source>
</reference>
<dbReference type="OrthoDB" id="5429716at2759"/>
<organism evidence="2 3">
    <name type="scientific">Fusarium sarcochroum</name>
    <dbReference type="NCBI Taxonomy" id="1208366"/>
    <lineage>
        <taxon>Eukaryota</taxon>
        <taxon>Fungi</taxon>
        <taxon>Dikarya</taxon>
        <taxon>Ascomycota</taxon>
        <taxon>Pezizomycotina</taxon>
        <taxon>Sordariomycetes</taxon>
        <taxon>Hypocreomycetidae</taxon>
        <taxon>Hypocreales</taxon>
        <taxon>Nectriaceae</taxon>
        <taxon>Fusarium</taxon>
        <taxon>Fusarium lateritium species complex</taxon>
    </lineage>
</organism>
<comment type="caution">
    <text evidence="2">The sequence shown here is derived from an EMBL/GenBank/DDBJ whole genome shotgun (WGS) entry which is preliminary data.</text>
</comment>
<name>A0A8H4TJW6_9HYPO</name>
<dbReference type="Proteomes" id="UP000622797">
    <property type="component" value="Unassembled WGS sequence"/>
</dbReference>